<name>A0A0D1YXI3_9EURO</name>
<reference evidence="1 2" key="1">
    <citation type="submission" date="2015-01" db="EMBL/GenBank/DDBJ databases">
        <title>The Genome Sequence of Exophiala sideris CBS121828.</title>
        <authorList>
            <consortium name="The Broad Institute Genomics Platform"/>
            <person name="Cuomo C."/>
            <person name="de Hoog S."/>
            <person name="Gorbushina A."/>
            <person name="Stielow B."/>
            <person name="Teixiera M."/>
            <person name="Abouelleil A."/>
            <person name="Chapman S.B."/>
            <person name="Priest M."/>
            <person name="Young S.K."/>
            <person name="Wortman J."/>
            <person name="Nusbaum C."/>
            <person name="Birren B."/>
        </authorList>
    </citation>
    <scope>NUCLEOTIDE SEQUENCE [LARGE SCALE GENOMIC DNA]</scope>
    <source>
        <strain evidence="1 2">CBS 121828</strain>
    </source>
</reference>
<proteinExistence type="predicted"/>
<gene>
    <name evidence="1" type="ORF">PV11_01897</name>
</gene>
<evidence type="ECO:0000313" key="2">
    <source>
        <dbReference type="Proteomes" id="UP000053599"/>
    </source>
</evidence>
<dbReference type="AlphaFoldDB" id="A0A0D1YXI3"/>
<dbReference type="Proteomes" id="UP000053599">
    <property type="component" value="Unassembled WGS sequence"/>
</dbReference>
<evidence type="ECO:0000313" key="1">
    <source>
        <dbReference type="EMBL" id="KIV86279.1"/>
    </source>
</evidence>
<accession>A0A0D1YXI3</accession>
<dbReference type="EMBL" id="KN846951">
    <property type="protein sequence ID" value="KIV86279.1"/>
    <property type="molecule type" value="Genomic_DNA"/>
</dbReference>
<sequence>MVRHGFFSTIDSTDQSQSLDSPAFKPFYLKYEQWKEEHKLQQQPVKPYLTTLDSIVRKNPE</sequence>
<organism evidence="1 2">
    <name type="scientific">Exophiala sideris</name>
    <dbReference type="NCBI Taxonomy" id="1016849"/>
    <lineage>
        <taxon>Eukaryota</taxon>
        <taxon>Fungi</taxon>
        <taxon>Dikarya</taxon>
        <taxon>Ascomycota</taxon>
        <taxon>Pezizomycotina</taxon>
        <taxon>Eurotiomycetes</taxon>
        <taxon>Chaetothyriomycetidae</taxon>
        <taxon>Chaetothyriales</taxon>
        <taxon>Herpotrichiellaceae</taxon>
        <taxon>Exophiala</taxon>
    </lineage>
</organism>
<protein>
    <submittedName>
        <fullName evidence="1">Uncharacterized protein</fullName>
    </submittedName>
</protein>
<dbReference type="HOGENOM" id="CLU_2922635_0_0_1"/>